<protein>
    <recommendedName>
        <fullName evidence="6">S-adenosyl-L-methionine-dependent methyltransferase</fullName>
    </recommendedName>
</protein>
<dbReference type="InterPro" id="IPR007213">
    <property type="entry name" value="Ppm1/Ppm2/Tcmp"/>
</dbReference>
<evidence type="ECO:0000256" key="2">
    <source>
        <dbReference type="ARBA" id="ARBA00022679"/>
    </source>
</evidence>
<dbReference type="EMBL" id="RQJX01000003">
    <property type="protein sequence ID" value="RQN09346.1"/>
    <property type="molecule type" value="Genomic_DNA"/>
</dbReference>
<organism evidence="4 5">
    <name type="scientific">Aeromicrobium camelliae</name>
    <dbReference type="NCBI Taxonomy" id="1538144"/>
    <lineage>
        <taxon>Bacteria</taxon>
        <taxon>Bacillati</taxon>
        <taxon>Actinomycetota</taxon>
        <taxon>Actinomycetes</taxon>
        <taxon>Propionibacteriales</taxon>
        <taxon>Nocardioidaceae</taxon>
        <taxon>Aeromicrobium</taxon>
    </lineage>
</organism>
<evidence type="ECO:0000313" key="4">
    <source>
        <dbReference type="EMBL" id="RQN09346.1"/>
    </source>
</evidence>
<keyword evidence="2" id="KW-0808">Transferase</keyword>
<proteinExistence type="predicted"/>
<keyword evidence="5" id="KW-1185">Reference proteome</keyword>
<sequence length="265" mass="28328">MTDDFLPSPTALFSAAARAAHPLVDDEPHLLHDEIAQRLCEKLSPSPLDYQLAQPGAPILAAARFSAAVRSLYADQFVAASGIDQIVVVGAGLDTIASRLPAPHDERVWLVGRPGVLAWRSHLLASAGLDDPAELVGADLTHGLDPQLLEASGVDLQRPIAFLWLGVSIICRRRAASASSRRSPTCTRSRRSSSTTSSPTSFAMLGALSTLRLSPPWRARRASRRAVRPLRPPFMAGSPPPVGTCTMIATRRTVRPRGSGDEPIT</sequence>
<evidence type="ECO:0000256" key="3">
    <source>
        <dbReference type="SAM" id="MobiDB-lite"/>
    </source>
</evidence>
<keyword evidence="1" id="KW-0489">Methyltransferase</keyword>
<dbReference type="PANTHER" id="PTHR43619:SF2">
    <property type="entry name" value="S-ADENOSYL-L-METHIONINE-DEPENDENT METHYLTRANSFERASES SUPERFAMILY PROTEIN"/>
    <property type="match status" value="1"/>
</dbReference>
<dbReference type="Gene3D" id="3.40.50.150">
    <property type="entry name" value="Vaccinia Virus protein VP39"/>
    <property type="match status" value="1"/>
</dbReference>
<evidence type="ECO:0008006" key="6">
    <source>
        <dbReference type="Google" id="ProtNLM"/>
    </source>
</evidence>
<reference evidence="4 5" key="1">
    <citation type="submission" date="2018-11" db="EMBL/GenBank/DDBJ databases">
        <authorList>
            <person name="Li F."/>
        </authorList>
    </citation>
    <scope>NUCLEOTIDE SEQUENCE [LARGE SCALE GENOMIC DNA]</scope>
    <source>
        <strain evidence="4 5">YS17T</strain>
    </source>
</reference>
<dbReference type="OrthoDB" id="9806164at2"/>
<evidence type="ECO:0000256" key="1">
    <source>
        <dbReference type="ARBA" id="ARBA00022603"/>
    </source>
</evidence>
<dbReference type="InterPro" id="IPR029063">
    <property type="entry name" value="SAM-dependent_MTases_sf"/>
</dbReference>
<evidence type="ECO:0000313" key="5">
    <source>
        <dbReference type="Proteomes" id="UP000275225"/>
    </source>
</evidence>
<dbReference type="SUPFAM" id="SSF53335">
    <property type="entry name" value="S-adenosyl-L-methionine-dependent methyltransferases"/>
    <property type="match status" value="1"/>
</dbReference>
<accession>A0A3N6WP84</accession>
<dbReference type="GO" id="GO:0008168">
    <property type="term" value="F:methyltransferase activity"/>
    <property type="evidence" value="ECO:0007669"/>
    <property type="project" value="UniProtKB-KW"/>
</dbReference>
<feature type="region of interest" description="Disordered" evidence="3">
    <location>
        <begin position="180"/>
        <end position="201"/>
    </location>
</feature>
<gene>
    <name evidence="4" type="ORF">EHW97_03635</name>
</gene>
<dbReference type="AlphaFoldDB" id="A0A3N6WP84"/>
<dbReference type="PANTHER" id="PTHR43619">
    <property type="entry name" value="S-ADENOSYL-L-METHIONINE-DEPENDENT METHYLTRANSFERASE YKTD-RELATED"/>
    <property type="match status" value="1"/>
</dbReference>
<comment type="caution">
    <text evidence="4">The sequence shown here is derived from an EMBL/GenBank/DDBJ whole genome shotgun (WGS) entry which is preliminary data.</text>
</comment>
<name>A0A3N6WP84_9ACTN</name>
<dbReference type="Pfam" id="PF04072">
    <property type="entry name" value="LCM"/>
    <property type="match status" value="1"/>
</dbReference>
<dbReference type="Proteomes" id="UP000275225">
    <property type="component" value="Unassembled WGS sequence"/>
</dbReference>
<dbReference type="GO" id="GO:0032259">
    <property type="term" value="P:methylation"/>
    <property type="evidence" value="ECO:0007669"/>
    <property type="project" value="UniProtKB-KW"/>
</dbReference>